<dbReference type="Proteomes" id="UP001172457">
    <property type="component" value="Chromosome 4"/>
</dbReference>
<accession>A0AA38WJT9</accession>
<keyword evidence="3" id="KW-1185">Reference proteome</keyword>
<evidence type="ECO:0000313" key="3">
    <source>
        <dbReference type="Proteomes" id="UP001172457"/>
    </source>
</evidence>
<evidence type="ECO:0000256" key="1">
    <source>
        <dbReference type="SAM" id="MobiDB-lite"/>
    </source>
</evidence>
<organism evidence="2 3">
    <name type="scientific">Centaurea solstitialis</name>
    <name type="common">yellow star-thistle</name>
    <dbReference type="NCBI Taxonomy" id="347529"/>
    <lineage>
        <taxon>Eukaryota</taxon>
        <taxon>Viridiplantae</taxon>
        <taxon>Streptophyta</taxon>
        <taxon>Embryophyta</taxon>
        <taxon>Tracheophyta</taxon>
        <taxon>Spermatophyta</taxon>
        <taxon>Magnoliopsida</taxon>
        <taxon>eudicotyledons</taxon>
        <taxon>Gunneridae</taxon>
        <taxon>Pentapetalae</taxon>
        <taxon>asterids</taxon>
        <taxon>campanulids</taxon>
        <taxon>Asterales</taxon>
        <taxon>Asteraceae</taxon>
        <taxon>Carduoideae</taxon>
        <taxon>Cardueae</taxon>
        <taxon>Centaureinae</taxon>
        <taxon>Centaurea</taxon>
    </lineage>
</organism>
<comment type="caution">
    <text evidence="2">The sequence shown here is derived from an EMBL/GenBank/DDBJ whole genome shotgun (WGS) entry which is preliminary data.</text>
</comment>
<feature type="compositionally biased region" description="Basic and acidic residues" evidence="1">
    <location>
        <begin position="14"/>
        <end position="30"/>
    </location>
</feature>
<evidence type="ECO:0000313" key="2">
    <source>
        <dbReference type="EMBL" id="KAJ9552499.1"/>
    </source>
</evidence>
<feature type="region of interest" description="Disordered" evidence="1">
    <location>
        <begin position="1"/>
        <end position="46"/>
    </location>
</feature>
<reference evidence="2" key="1">
    <citation type="submission" date="2023-03" db="EMBL/GenBank/DDBJ databases">
        <title>Chromosome-scale reference genome and RAD-based genetic map of yellow starthistle (Centaurea solstitialis) reveal putative structural variation and QTLs associated with invader traits.</title>
        <authorList>
            <person name="Reatini B."/>
            <person name="Cang F.A."/>
            <person name="Jiang Q."/>
            <person name="Mckibben M.T.W."/>
            <person name="Barker M.S."/>
            <person name="Rieseberg L.H."/>
            <person name="Dlugosch K.M."/>
        </authorList>
    </citation>
    <scope>NUCLEOTIDE SEQUENCE</scope>
    <source>
        <strain evidence="2">CAN-66</strain>
        <tissue evidence="2">Leaf</tissue>
    </source>
</reference>
<sequence>MVKVSPHAHPMNRTRVDKDASTLPTKKGEEQSQPSDSIFDEKKRHARPQVAGKVAHGVNHIAINPRTSAYLLRSKLRLCHTPFTAFNPLFVPSLSLRLQAFIMTNGDVGLSKDKAMALHPAYTVMNIQTKIRILDGNKVTMLSNELMVRILESDTTAQAAWNKLKTNFLNNKNSRAATLEQEFSNLTLGACSSMEA</sequence>
<gene>
    <name evidence="2" type="ORF">OSB04_016544</name>
</gene>
<name>A0AA38WJT9_9ASTR</name>
<protein>
    <submittedName>
        <fullName evidence="2">Uncharacterized protein</fullName>
    </submittedName>
</protein>
<dbReference type="AlphaFoldDB" id="A0AA38WJT9"/>
<dbReference type="EMBL" id="JARYMX010000004">
    <property type="protein sequence ID" value="KAJ9552499.1"/>
    <property type="molecule type" value="Genomic_DNA"/>
</dbReference>
<proteinExistence type="predicted"/>